<protein>
    <recommendedName>
        <fullName evidence="2">Reverse transcriptase domain-containing protein</fullName>
    </recommendedName>
</protein>
<dbReference type="EMBL" id="BKCJ010213482">
    <property type="protein sequence ID" value="GEY82738.1"/>
    <property type="molecule type" value="Genomic_DNA"/>
</dbReference>
<reference evidence="1" key="1">
    <citation type="journal article" date="2019" name="Sci. Rep.">
        <title>Draft genome of Tanacetum cinerariifolium, the natural source of mosquito coil.</title>
        <authorList>
            <person name="Yamashiro T."/>
            <person name="Shiraishi A."/>
            <person name="Satake H."/>
            <person name="Nakayama K."/>
        </authorList>
    </citation>
    <scope>NUCLEOTIDE SEQUENCE</scope>
</reference>
<dbReference type="AlphaFoldDB" id="A0A699HXH1"/>
<accession>A0A699HXH1</accession>
<name>A0A699HXH1_TANCI</name>
<gene>
    <name evidence="1" type="ORF">Tci_454712</name>
</gene>
<comment type="caution">
    <text evidence="1">The sequence shown here is derived from an EMBL/GenBank/DDBJ whole genome shotgun (WGS) entry which is preliminary data.</text>
</comment>
<evidence type="ECO:0008006" key="2">
    <source>
        <dbReference type="Google" id="ProtNLM"/>
    </source>
</evidence>
<sequence length="345" mass="39923">ARDEEIARQLEVKLQANVERERQTEEQASMNYIAKLYDEFQARIDADHELAGLYMREHELIANFVPIGSEEDERMIIDMNKKAEEESNDKDLLELYNLVMQRFESTTPEDIDLILLGDLRTMFEANAEDELWQNQEKWSLKSWNFYENCRVYILILEDGTEIHMLAERRASPATTTTNTTSVTNAQLKALIDQGVADAWATRDADTCINGDDSHNSRTGKRRQAYLARKNAGHDVAYVMTWTNLKKKMTDKYCPRGKIKKLEVEMWNLKVKELDKVEKYVSGLPNMIYGSVMASKPKTMQDAIEFATELMEKRSVLLLNVKLRTRGNLITTTKLNNNLPRSKVWP</sequence>
<proteinExistence type="predicted"/>
<evidence type="ECO:0000313" key="1">
    <source>
        <dbReference type="EMBL" id="GEY82738.1"/>
    </source>
</evidence>
<organism evidence="1">
    <name type="scientific">Tanacetum cinerariifolium</name>
    <name type="common">Dalmatian daisy</name>
    <name type="synonym">Chrysanthemum cinerariifolium</name>
    <dbReference type="NCBI Taxonomy" id="118510"/>
    <lineage>
        <taxon>Eukaryota</taxon>
        <taxon>Viridiplantae</taxon>
        <taxon>Streptophyta</taxon>
        <taxon>Embryophyta</taxon>
        <taxon>Tracheophyta</taxon>
        <taxon>Spermatophyta</taxon>
        <taxon>Magnoliopsida</taxon>
        <taxon>eudicotyledons</taxon>
        <taxon>Gunneridae</taxon>
        <taxon>Pentapetalae</taxon>
        <taxon>asterids</taxon>
        <taxon>campanulids</taxon>
        <taxon>Asterales</taxon>
        <taxon>Asteraceae</taxon>
        <taxon>Asteroideae</taxon>
        <taxon>Anthemideae</taxon>
        <taxon>Anthemidinae</taxon>
        <taxon>Tanacetum</taxon>
    </lineage>
</organism>
<feature type="non-terminal residue" evidence="1">
    <location>
        <position position="1"/>
    </location>
</feature>